<keyword evidence="2" id="KW-0808">Transferase</keyword>
<feature type="domain" description="N-acetyltransferase" evidence="1">
    <location>
        <begin position="2"/>
        <end position="166"/>
    </location>
</feature>
<dbReference type="AlphaFoldDB" id="A0A2T2WTQ0"/>
<dbReference type="GO" id="GO:0016747">
    <property type="term" value="F:acyltransferase activity, transferring groups other than amino-acyl groups"/>
    <property type="evidence" value="ECO:0007669"/>
    <property type="project" value="InterPro"/>
</dbReference>
<evidence type="ECO:0000259" key="1">
    <source>
        <dbReference type="PROSITE" id="PS51186"/>
    </source>
</evidence>
<dbReference type="PANTHER" id="PTHR43415:SF5">
    <property type="entry name" value="ACETYLTRANSFERASE"/>
    <property type="match status" value="1"/>
</dbReference>
<dbReference type="Gene3D" id="3.40.630.30">
    <property type="match status" value="1"/>
</dbReference>
<gene>
    <name evidence="2" type="ORF">C7B43_16360</name>
</gene>
<name>A0A2T2WTQ0_9FIRM</name>
<protein>
    <submittedName>
        <fullName evidence="2">GNAT family N-acetyltransferase</fullName>
    </submittedName>
</protein>
<dbReference type="PANTHER" id="PTHR43415">
    <property type="entry name" value="SPERMIDINE N(1)-ACETYLTRANSFERASE"/>
    <property type="match status" value="1"/>
</dbReference>
<dbReference type="SUPFAM" id="SSF55729">
    <property type="entry name" value="Acyl-CoA N-acyltransferases (Nat)"/>
    <property type="match status" value="1"/>
</dbReference>
<dbReference type="Pfam" id="PF00583">
    <property type="entry name" value="Acetyltransf_1"/>
    <property type="match status" value="1"/>
</dbReference>
<organism evidence="2 3">
    <name type="scientific">Sulfobacillus benefaciens</name>
    <dbReference type="NCBI Taxonomy" id="453960"/>
    <lineage>
        <taxon>Bacteria</taxon>
        <taxon>Bacillati</taxon>
        <taxon>Bacillota</taxon>
        <taxon>Clostridia</taxon>
        <taxon>Eubacteriales</taxon>
        <taxon>Clostridiales Family XVII. Incertae Sedis</taxon>
        <taxon>Sulfobacillus</taxon>
    </lineage>
</organism>
<accession>A0A2T2WTQ0</accession>
<evidence type="ECO:0000313" key="3">
    <source>
        <dbReference type="Proteomes" id="UP000242699"/>
    </source>
</evidence>
<dbReference type="CDD" id="cd04301">
    <property type="entry name" value="NAT_SF"/>
    <property type="match status" value="1"/>
</dbReference>
<dbReference type="EMBL" id="PXYT01000052">
    <property type="protein sequence ID" value="PSR25616.1"/>
    <property type="molecule type" value="Genomic_DNA"/>
</dbReference>
<dbReference type="InterPro" id="IPR016181">
    <property type="entry name" value="Acyl_CoA_acyltransferase"/>
</dbReference>
<dbReference type="PROSITE" id="PS51186">
    <property type="entry name" value="GNAT"/>
    <property type="match status" value="1"/>
</dbReference>
<dbReference type="InterPro" id="IPR000182">
    <property type="entry name" value="GNAT_dom"/>
</dbReference>
<proteinExistence type="predicted"/>
<comment type="caution">
    <text evidence="2">The sequence shown here is derived from an EMBL/GenBank/DDBJ whole genome shotgun (WGS) entry which is preliminary data.</text>
</comment>
<sequence>MVELQYFERSDFGQLIEWIKSPEFLLQWGGPGFIYPLDERQLEQYISAANKPDATSLVYRVLDTQSGKVVGHISLGQIDRKNQSARIGKVLVGDPSMRGRGIGQCMMKAILKIAFESLKLHRVSLGVFDFNKSAIATYEKVGFTLEGVLRDCRKIDGEYWNICEMSILAHEWERLEIRT</sequence>
<reference evidence="2 3" key="1">
    <citation type="journal article" date="2014" name="BMC Genomics">
        <title>Comparison of environmental and isolate Sulfobacillus genomes reveals diverse carbon, sulfur, nitrogen, and hydrogen metabolisms.</title>
        <authorList>
            <person name="Justice N.B."/>
            <person name="Norman A."/>
            <person name="Brown C.T."/>
            <person name="Singh A."/>
            <person name="Thomas B.C."/>
            <person name="Banfield J.F."/>
        </authorList>
    </citation>
    <scope>NUCLEOTIDE SEQUENCE [LARGE SCALE GENOMIC DNA]</scope>
    <source>
        <strain evidence="2">AMDSBA1</strain>
    </source>
</reference>
<evidence type="ECO:0000313" key="2">
    <source>
        <dbReference type="EMBL" id="PSR25616.1"/>
    </source>
</evidence>
<dbReference type="Proteomes" id="UP000242699">
    <property type="component" value="Unassembled WGS sequence"/>
</dbReference>